<accession>A0A0M3I0W7</accession>
<reference evidence="2" key="1">
    <citation type="submission" date="2017-02" db="UniProtKB">
        <authorList>
            <consortium name="WormBaseParasite"/>
        </authorList>
    </citation>
    <scope>IDENTIFICATION</scope>
</reference>
<organism evidence="1 2">
    <name type="scientific">Ascaris lumbricoides</name>
    <name type="common">Giant roundworm</name>
    <dbReference type="NCBI Taxonomy" id="6252"/>
    <lineage>
        <taxon>Eukaryota</taxon>
        <taxon>Metazoa</taxon>
        <taxon>Ecdysozoa</taxon>
        <taxon>Nematoda</taxon>
        <taxon>Chromadorea</taxon>
        <taxon>Rhabditida</taxon>
        <taxon>Spirurina</taxon>
        <taxon>Ascaridomorpha</taxon>
        <taxon>Ascaridoidea</taxon>
        <taxon>Ascarididae</taxon>
        <taxon>Ascaris</taxon>
    </lineage>
</organism>
<evidence type="ECO:0000313" key="2">
    <source>
        <dbReference type="WBParaSite" id="ALUE_0000983501-mRNA-1"/>
    </source>
</evidence>
<evidence type="ECO:0000313" key="1">
    <source>
        <dbReference type="Proteomes" id="UP000036681"/>
    </source>
</evidence>
<dbReference type="Proteomes" id="UP000036681">
    <property type="component" value="Unplaced"/>
</dbReference>
<keyword evidence="1" id="KW-1185">Reference proteome</keyword>
<proteinExistence type="predicted"/>
<protein>
    <submittedName>
        <fullName evidence="2">Uncharacterized protein</fullName>
    </submittedName>
</protein>
<dbReference type="WBParaSite" id="ALUE_0000983501-mRNA-1">
    <property type="protein sequence ID" value="ALUE_0000983501-mRNA-1"/>
    <property type="gene ID" value="ALUE_0000983501"/>
</dbReference>
<dbReference type="AlphaFoldDB" id="A0A0M3I0W7"/>
<name>A0A0M3I0W7_ASCLU</name>
<sequence length="86" mass="9773">MYCPALLYDLLASEEVKAASSLFMAETGTFIKKIEFASESRIECQSHQVCINIVRDDCSAHQNLRSLTLIVCWFYECLNRFEAGIS</sequence>